<dbReference type="FunFam" id="1.10.10.1760:FF:000001">
    <property type="entry name" value="60S ribosomal protein L36"/>
    <property type="match status" value="1"/>
</dbReference>
<dbReference type="GO" id="GO:0006412">
    <property type="term" value="P:translation"/>
    <property type="evidence" value="ECO:0007669"/>
    <property type="project" value="InterPro"/>
</dbReference>
<dbReference type="GO" id="GO:0003735">
    <property type="term" value="F:structural constituent of ribosome"/>
    <property type="evidence" value="ECO:0007669"/>
    <property type="project" value="InterPro"/>
</dbReference>
<dbReference type="Gene3D" id="1.10.10.1760">
    <property type="entry name" value="60S ribosomal protein L36"/>
    <property type="match status" value="1"/>
</dbReference>
<evidence type="ECO:0000256" key="3">
    <source>
        <dbReference type="ARBA" id="ARBA00023274"/>
    </source>
</evidence>
<dbReference type="Proteomes" id="UP000063063">
    <property type="component" value="Chromosome 21"/>
</dbReference>
<protein>
    <submittedName>
        <fullName evidence="5">60S Ribosomal protein L36, putative</fullName>
    </submittedName>
</protein>
<dbReference type="OrthoDB" id="276730at2759"/>
<keyword evidence="2 5" id="KW-0689">Ribosomal protein</keyword>
<sequence>MSAPTPRTGIVAGFNKGHVTTRRPRQPSPNDRFSVPHKRLRAVKAIIADLVGLSPLEKRVQEFLRVGKEKRALKYCKKRLGDFTAAKKKRSKMEEALRHVTKKHH</sequence>
<comment type="similarity">
    <text evidence="1">Belongs to the eukaryotic ribosomal protein eL36 family.</text>
</comment>
<evidence type="ECO:0000313" key="5">
    <source>
        <dbReference type="EMBL" id="AIN98158.1"/>
    </source>
</evidence>
<accession>A0A088RQE0</accession>
<dbReference type="InterPro" id="IPR038097">
    <property type="entry name" value="Ribosomal_eL36_sf"/>
</dbReference>
<dbReference type="AlphaFoldDB" id="A0A088RQE0"/>
<evidence type="ECO:0000256" key="2">
    <source>
        <dbReference type="ARBA" id="ARBA00022980"/>
    </source>
</evidence>
<dbReference type="InterPro" id="IPR000509">
    <property type="entry name" value="Ribosomal_eL36"/>
</dbReference>
<reference evidence="5 6" key="1">
    <citation type="journal article" date="2015" name="Sci. Rep.">
        <title>The genome of Leishmania panamensis: insights into genomics of the L. (Viannia) subgenus.</title>
        <authorList>
            <person name="Llanes A."/>
            <person name="Restrepo C.M."/>
            <person name="Vecchio G.D."/>
            <person name="Anguizola F.J."/>
            <person name="Lleonart R."/>
        </authorList>
    </citation>
    <scope>NUCLEOTIDE SEQUENCE [LARGE SCALE GENOMIC DNA]</scope>
    <source>
        <strain evidence="5 6">MHOM/PA/94/PSC-1</strain>
    </source>
</reference>
<organism evidence="5 6">
    <name type="scientific">Leishmania panamensis</name>
    <dbReference type="NCBI Taxonomy" id="5679"/>
    <lineage>
        <taxon>Eukaryota</taxon>
        <taxon>Discoba</taxon>
        <taxon>Euglenozoa</taxon>
        <taxon>Kinetoplastea</taxon>
        <taxon>Metakinetoplastina</taxon>
        <taxon>Trypanosomatida</taxon>
        <taxon>Trypanosomatidae</taxon>
        <taxon>Leishmaniinae</taxon>
        <taxon>Leishmania</taxon>
        <taxon>Leishmania guyanensis species complex</taxon>
    </lineage>
</organism>
<keyword evidence="3" id="KW-0687">Ribonucleoprotein</keyword>
<feature type="region of interest" description="Disordered" evidence="4">
    <location>
        <begin position="1"/>
        <end position="34"/>
    </location>
</feature>
<dbReference type="PANTHER" id="PTHR10114">
    <property type="entry name" value="60S RIBOSOMAL PROTEIN L36"/>
    <property type="match status" value="1"/>
</dbReference>
<dbReference type="VEuPathDB" id="TriTrypDB:LPMP_210770"/>
<dbReference type="GO" id="GO:1990904">
    <property type="term" value="C:ribonucleoprotein complex"/>
    <property type="evidence" value="ECO:0007669"/>
    <property type="project" value="UniProtKB-KW"/>
</dbReference>
<evidence type="ECO:0000256" key="4">
    <source>
        <dbReference type="SAM" id="MobiDB-lite"/>
    </source>
</evidence>
<evidence type="ECO:0000313" key="6">
    <source>
        <dbReference type="Proteomes" id="UP000063063"/>
    </source>
</evidence>
<gene>
    <name evidence="5" type="ORF">LPMP_210770</name>
</gene>
<dbReference type="KEGG" id="lpan:LPMP_210770"/>
<dbReference type="GO" id="GO:0005840">
    <property type="term" value="C:ribosome"/>
    <property type="evidence" value="ECO:0007669"/>
    <property type="project" value="UniProtKB-KW"/>
</dbReference>
<dbReference type="EMBL" id="CP009390">
    <property type="protein sequence ID" value="AIN98158.1"/>
    <property type="molecule type" value="Genomic_DNA"/>
</dbReference>
<name>A0A088RQE0_LEIPA</name>
<dbReference type="RefSeq" id="XP_010698865.1">
    <property type="nucleotide sequence ID" value="XM_010700563.1"/>
</dbReference>
<proteinExistence type="inferred from homology"/>
<keyword evidence="6" id="KW-1185">Reference proteome</keyword>
<dbReference type="Pfam" id="PF01158">
    <property type="entry name" value="Ribosomal_L36e"/>
    <property type="match status" value="1"/>
</dbReference>
<dbReference type="VEuPathDB" id="TriTrypDB:LPAL13_210012400"/>
<evidence type="ECO:0000256" key="1">
    <source>
        <dbReference type="ARBA" id="ARBA00006509"/>
    </source>
</evidence>
<dbReference type="GeneID" id="22574899"/>
<dbReference type="eggNOG" id="KOG3452">
    <property type="taxonomic scope" value="Eukaryota"/>
</dbReference>